<feature type="compositionally biased region" description="Basic and acidic residues" evidence="1">
    <location>
        <begin position="110"/>
        <end position="130"/>
    </location>
</feature>
<dbReference type="OrthoDB" id="2799345at2759"/>
<evidence type="ECO:0000313" key="3">
    <source>
        <dbReference type="EMBL" id="EPT03122.1"/>
    </source>
</evidence>
<accession>S8EDP5</accession>
<dbReference type="AlphaFoldDB" id="S8EDP5"/>
<keyword evidence="2" id="KW-0732">Signal</keyword>
<keyword evidence="4" id="KW-1185">Reference proteome</keyword>
<proteinExistence type="predicted"/>
<feature type="signal peptide" evidence="2">
    <location>
        <begin position="1"/>
        <end position="22"/>
    </location>
</feature>
<feature type="chain" id="PRO_5004562958" evidence="2">
    <location>
        <begin position="23"/>
        <end position="269"/>
    </location>
</feature>
<organism evidence="3 4">
    <name type="scientific">Fomitopsis schrenkii</name>
    <name type="common">Brown rot fungus</name>
    <dbReference type="NCBI Taxonomy" id="2126942"/>
    <lineage>
        <taxon>Eukaryota</taxon>
        <taxon>Fungi</taxon>
        <taxon>Dikarya</taxon>
        <taxon>Basidiomycota</taxon>
        <taxon>Agaricomycotina</taxon>
        <taxon>Agaricomycetes</taxon>
        <taxon>Polyporales</taxon>
        <taxon>Fomitopsis</taxon>
    </lineage>
</organism>
<feature type="compositionally biased region" description="Basic and acidic residues" evidence="1">
    <location>
        <begin position="241"/>
        <end position="264"/>
    </location>
</feature>
<feature type="compositionally biased region" description="Basic and acidic residues" evidence="1">
    <location>
        <begin position="81"/>
        <end position="92"/>
    </location>
</feature>
<feature type="compositionally biased region" description="Basic and acidic residues" evidence="1">
    <location>
        <begin position="208"/>
        <end position="223"/>
    </location>
</feature>
<protein>
    <submittedName>
        <fullName evidence="3">Uncharacterized protein</fullName>
    </submittedName>
</protein>
<name>S8EDP5_FOMSC</name>
<dbReference type="EMBL" id="KE504131">
    <property type="protein sequence ID" value="EPT03122.1"/>
    <property type="molecule type" value="Genomic_DNA"/>
</dbReference>
<dbReference type="InParanoid" id="S8EDP5"/>
<dbReference type="Proteomes" id="UP000015241">
    <property type="component" value="Unassembled WGS sequence"/>
</dbReference>
<dbReference type="HOGENOM" id="CLU_1034524_0_0_1"/>
<feature type="region of interest" description="Disordered" evidence="1">
    <location>
        <begin position="81"/>
        <end position="264"/>
    </location>
</feature>
<gene>
    <name evidence="3" type="ORF">FOMPIDRAFT_116321</name>
</gene>
<feature type="compositionally biased region" description="Basic and acidic residues" evidence="1">
    <location>
        <begin position="142"/>
        <end position="158"/>
    </location>
</feature>
<evidence type="ECO:0000313" key="4">
    <source>
        <dbReference type="Proteomes" id="UP000015241"/>
    </source>
</evidence>
<evidence type="ECO:0000256" key="2">
    <source>
        <dbReference type="SAM" id="SignalP"/>
    </source>
</evidence>
<sequence>MRLTTTFSLLLASLAVAPSVLSYPVANDFSTELEARGVDYDSSLFARGVEYSDELYERSSESEDVTLLARAVAEAIIARADPPDYSRHDPNNGKKPKYTVKDPAPIPKYRQKDPHKVHPEQQPKKKEGGSGRRSLIWDDDALEARADPPDYSRHDPNNGKKPKYTAKDPAPIPKYRQKDPHKVHPEQQPKKKEGGSGRRSVMWDDELEVRADPPDYSRHDPNNGKKPKYTVKDPAPIPKYRQKDPYKVHPEQQPKKKEGRRSDEWFAVW</sequence>
<feature type="compositionally biased region" description="Basic and acidic residues" evidence="1">
    <location>
        <begin position="176"/>
        <end position="196"/>
    </location>
</feature>
<evidence type="ECO:0000256" key="1">
    <source>
        <dbReference type="SAM" id="MobiDB-lite"/>
    </source>
</evidence>
<reference evidence="3 4" key="1">
    <citation type="journal article" date="2012" name="Science">
        <title>The Paleozoic origin of enzymatic lignin decomposition reconstructed from 31 fungal genomes.</title>
        <authorList>
            <person name="Floudas D."/>
            <person name="Binder M."/>
            <person name="Riley R."/>
            <person name="Barry K."/>
            <person name="Blanchette R.A."/>
            <person name="Henrissat B."/>
            <person name="Martinez A.T."/>
            <person name="Otillar R."/>
            <person name="Spatafora J.W."/>
            <person name="Yadav J.S."/>
            <person name="Aerts A."/>
            <person name="Benoit I."/>
            <person name="Boyd A."/>
            <person name="Carlson A."/>
            <person name="Copeland A."/>
            <person name="Coutinho P.M."/>
            <person name="de Vries R.P."/>
            <person name="Ferreira P."/>
            <person name="Findley K."/>
            <person name="Foster B."/>
            <person name="Gaskell J."/>
            <person name="Glotzer D."/>
            <person name="Gorecki P."/>
            <person name="Heitman J."/>
            <person name="Hesse C."/>
            <person name="Hori C."/>
            <person name="Igarashi K."/>
            <person name="Jurgens J.A."/>
            <person name="Kallen N."/>
            <person name="Kersten P."/>
            <person name="Kohler A."/>
            <person name="Kuees U."/>
            <person name="Kumar T.K.A."/>
            <person name="Kuo A."/>
            <person name="LaButti K."/>
            <person name="Larrondo L.F."/>
            <person name="Lindquist E."/>
            <person name="Ling A."/>
            <person name="Lombard V."/>
            <person name="Lucas S."/>
            <person name="Lundell T."/>
            <person name="Martin R."/>
            <person name="McLaughlin D.J."/>
            <person name="Morgenstern I."/>
            <person name="Morin E."/>
            <person name="Murat C."/>
            <person name="Nagy L.G."/>
            <person name="Nolan M."/>
            <person name="Ohm R.A."/>
            <person name="Patyshakuliyeva A."/>
            <person name="Rokas A."/>
            <person name="Ruiz-Duenas F.J."/>
            <person name="Sabat G."/>
            <person name="Salamov A."/>
            <person name="Samejima M."/>
            <person name="Schmutz J."/>
            <person name="Slot J.C."/>
            <person name="St John F."/>
            <person name="Stenlid J."/>
            <person name="Sun H."/>
            <person name="Sun S."/>
            <person name="Syed K."/>
            <person name="Tsang A."/>
            <person name="Wiebenga A."/>
            <person name="Young D."/>
            <person name="Pisabarro A."/>
            <person name="Eastwood D.C."/>
            <person name="Martin F."/>
            <person name="Cullen D."/>
            <person name="Grigoriev I.V."/>
            <person name="Hibbett D.S."/>
        </authorList>
    </citation>
    <scope>NUCLEOTIDE SEQUENCE</scope>
    <source>
        <strain evidence="4">FP-58527</strain>
    </source>
</reference>